<dbReference type="PANTHER" id="PTHR35046:SF9">
    <property type="entry name" value="RNA-DIRECTED DNA POLYMERASE"/>
    <property type="match status" value="1"/>
</dbReference>
<dbReference type="InterPro" id="IPR043502">
    <property type="entry name" value="DNA/RNA_pol_sf"/>
</dbReference>
<dbReference type="InterPro" id="IPR056924">
    <property type="entry name" value="SH3_Tf2-1"/>
</dbReference>
<feature type="domain" description="Tf2-1-like SH3-like" evidence="3">
    <location>
        <begin position="181"/>
        <end position="241"/>
    </location>
</feature>
<feature type="non-terminal residue" evidence="4">
    <location>
        <position position="1"/>
    </location>
</feature>
<evidence type="ECO:0000313" key="5">
    <source>
        <dbReference type="Proteomes" id="UP000257109"/>
    </source>
</evidence>
<dbReference type="Pfam" id="PF24626">
    <property type="entry name" value="SH3_Tf2-1"/>
    <property type="match status" value="1"/>
</dbReference>
<dbReference type="InterPro" id="IPR043128">
    <property type="entry name" value="Rev_trsase/Diguanyl_cyclase"/>
</dbReference>
<feature type="region of interest" description="Disordered" evidence="1">
    <location>
        <begin position="255"/>
        <end position="280"/>
    </location>
</feature>
<evidence type="ECO:0000259" key="3">
    <source>
        <dbReference type="Pfam" id="PF24626"/>
    </source>
</evidence>
<evidence type="ECO:0000259" key="2">
    <source>
        <dbReference type="Pfam" id="PF17919"/>
    </source>
</evidence>
<sequence>MRKFVKNFSSIAACLNELDKKDVDDVHEKAFNLLKDKLTNAPVIYFPNFDKAFEIECDASGESKLIAYFSEKLSGATLNYSTYDKELYALHYLWPREFIIHYDHQSKLQKRHAKWLEFIEMFPYVIKYKKVPINEHANLDGKQKVEFVKEFHAKVRANIEKKNEQYARQANKGRVMTFELGECVGVHRWKERFPTQIKYKLQPTRDRSFQVLERINDNTYMLDLSIAYDNVSSILIVADLSLFVVGEEFDSRTNPFEEGGNNINPTNKDKDHLHDIGGPMTRSKTKMMKQFLSSLSSRIKENLE</sequence>
<evidence type="ECO:0000313" key="4">
    <source>
        <dbReference type="EMBL" id="RDX94972.1"/>
    </source>
</evidence>
<dbReference type="Proteomes" id="UP000257109">
    <property type="component" value="Unassembled WGS sequence"/>
</dbReference>
<organism evidence="4 5">
    <name type="scientific">Mucuna pruriens</name>
    <name type="common">Velvet bean</name>
    <name type="synonym">Dolichos pruriens</name>
    <dbReference type="NCBI Taxonomy" id="157652"/>
    <lineage>
        <taxon>Eukaryota</taxon>
        <taxon>Viridiplantae</taxon>
        <taxon>Streptophyta</taxon>
        <taxon>Embryophyta</taxon>
        <taxon>Tracheophyta</taxon>
        <taxon>Spermatophyta</taxon>
        <taxon>Magnoliopsida</taxon>
        <taxon>eudicotyledons</taxon>
        <taxon>Gunneridae</taxon>
        <taxon>Pentapetalae</taxon>
        <taxon>rosids</taxon>
        <taxon>fabids</taxon>
        <taxon>Fabales</taxon>
        <taxon>Fabaceae</taxon>
        <taxon>Papilionoideae</taxon>
        <taxon>50 kb inversion clade</taxon>
        <taxon>NPAAA clade</taxon>
        <taxon>indigoferoid/millettioid clade</taxon>
        <taxon>Phaseoleae</taxon>
        <taxon>Mucuna</taxon>
    </lineage>
</organism>
<evidence type="ECO:0000256" key="1">
    <source>
        <dbReference type="SAM" id="MobiDB-lite"/>
    </source>
</evidence>
<dbReference type="SUPFAM" id="SSF56672">
    <property type="entry name" value="DNA/RNA polymerases"/>
    <property type="match status" value="1"/>
</dbReference>
<feature type="domain" description="Reverse transcriptase/retrotransposon-derived protein RNase H-like" evidence="2">
    <location>
        <begin position="25"/>
        <end position="92"/>
    </location>
</feature>
<proteinExistence type="predicted"/>
<dbReference type="Gene3D" id="3.30.70.270">
    <property type="match status" value="1"/>
</dbReference>
<accession>A0A371GWP3</accession>
<dbReference type="EMBL" id="QJKJ01004241">
    <property type="protein sequence ID" value="RDX94972.1"/>
    <property type="molecule type" value="Genomic_DNA"/>
</dbReference>
<protein>
    <submittedName>
        <fullName evidence="4">Retrovirus-related Pol polyprotein from transposon 17.6</fullName>
    </submittedName>
</protein>
<reference evidence="4" key="1">
    <citation type="submission" date="2018-05" db="EMBL/GenBank/DDBJ databases">
        <title>Draft genome of Mucuna pruriens seed.</title>
        <authorList>
            <person name="Nnadi N.E."/>
            <person name="Vos R."/>
            <person name="Hasami M.H."/>
            <person name="Devisetty U.K."/>
            <person name="Aguiy J.C."/>
        </authorList>
    </citation>
    <scope>NUCLEOTIDE SEQUENCE [LARGE SCALE GENOMIC DNA]</scope>
    <source>
        <strain evidence="4">JCA_2017</strain>
    </source>
</reference>
<gene>
    <name evidence="4" type="primary">pol</name>
    <name evidence="4" type="ORF">CR513_22566</name>
</gene>
<dbReference type="AlphaFoldDB" id="A0A371GWP3"/>
<keyword evidence="5" id="KW-1185">Reference proteome</keyword>
<name>A0A371GWP3_MUCPR</name>
<comment type="caution">
    <text evidence="4">The sequence shown here is derived from an EMBL/GenBank/DDBJ whole genome shotgun (WGS) entry which is preliminary data.</text>
</comment>
<dbReference type="STRING" id="157652.A0A371GWP3"/>
<dbReference type="Pfam" id="PF17919">
    <property type="entry name" value="RT_RNaseH_2"/>
    <property type="match status" value="1"/>
</dbReference>
<dbReference type="OrthoDB" id="415724at2759"/>
<dbReference type="InterPro" id="IPR041577">
    <property type="entry name" value="RT_RNaseH_2"/>
</dbReference>
<dbReference type="PANTHER" id="PTHR35046">
    <property type="entry name" value="ZINC KNUCKLE (CCHC-TYPE) FAMILY PROTEIN"/>
    <property type="match status" value="1"/>
</dbReference>